<dbReference type="FunFam" id="3.40.50.300:FF:000640">
    <property type="entry name" value="MoxR family ATPase"/>
    <property type="match status" value="1"/>
</dbReference>
<feature type="domain" description="ATPase AAA-3" evidence="4">
    <location>
        <begin position="49"/>
        <end position="179"/>
    </location>
</feature>
<evidence type="ECO:0000256" key="3">
    <source>
        <dbReference type="ARBA" id="ARBA00061607"/>
    </source>
</evidence>
<name>A0A1J5DPJ0_9BACT</name>
<dbReference type="InterPro" id="IPR011703">
    <property type="entry name" value="ATPase_AAA-3"/>
</dbReference>
<accession>A0A1J5DPJ0</accession>
<dbReference type="GO" id="GO:0005524">
    <property type="term" value="F:ATP binding"/>
    <property type="evidence" value="ECO:0007669"/>
    <property type="project" value="UniProtKB-KW"/>
</dbReference>
<evidence type="ECO:0000256" key="2">
    <source>
        <dbReference type="ARBA" id="ARBA00022840"/>
    </source>
</evidence>
<gene>
    <name evidence="6" type="ORF">AUJ95_08270</name>
</gene>
<dbReference type="PIRSF" id="PIRSF002849">
    <property type="entry name" value="AAA_ATPase_chaperone_MoxR_prd"/>
    <property type="match status" value="1"/>
</dbReference>
<dbReference type="Gene3D" id="3.40.50.300">
    <property type="entry name" value="P-loop containing nucleotide triphosphate hydrolases"/>
    <property type="match status" value="1"/>
</dbReference>
<dbReference type="Proteomes" id="UP000183085">
    <property type="component" value="Unassembled WGS sequence"/>
</dbReference>
<comment type="caution">
    <text evidence="6">The sequence shown here is derived from an EMBL/GenBank/DDBJ whole genome shotgun (WGS) entry which is preliminary data.</text>
</comment>
<organism evidence="6 7">
    <name type="scientific">Candidatus Desantisbacteria bacterium CG2_30_40_21</name>
    <dbReference type="NCBI Taxonomy" id="1817895"/>
    <lineage>
        <taxon>Bacteria</taxon>
        <taxon>Candidatus Desantisiibacteriota</taxon>
    </lineage>
</organism>
<dbReference type="SUPFAM" id="SSF52540">
    <property type="entry name" value="P-loop containing nucleoside triphosphate hydrolases"/>
    <property type="match status" value="1"/>
</dbReference>
<dbReference type="Pfam" id="PF17863">
    <property type="entry name" value="AAA_lid_2"/>
    <property type="match status" value="1"/>
</dbReference>
<dbReference type="Pfam" id="PF07726">
    <property type="entry name" value="AAA_3"/>
    <property type="match status" value="1"/>
</dbReference>
<dbReference type="PANTHER" id="PTHR42759">
    <property type="entry name" value="MOXR FAMILY PROTEIN"/>
    <property type="match status" value="1"/>
</dbReference>
<dbReference type="AlphaFoldDB" id="A0A1J5DPJ0"/>
<feature type="domain" description="ChlI/MoxR AAA lid" evidence="5">
    <location>
        <begin position="256"/>
        <end position="321"/>
    </location>
</feature>
<proteinExistence type="inferred from homology"/>
<dbReference type="InterPro" id="IPR050764">
    <property type="entry name" value="CbbQ/NirQ/NorQ/GpvN"/>
</dbReference>
<comment type="similarity">
    <text evidence="3">Belongs to the MoxR family.</text>
</comment>
<evidence type="ECO:0000313" key="6">
    <source>
        <dbReference type="EMBL" id="OIP37355.1"/>
    </source>
</evidence>
<dbReference type="Gene3D" id="1.10.8.80">
    <property type="entry name" value="Magnesium chelatase subunit I, C-Terminal domain"/>
    <property type="match status" value="1"/>
</dbReference>
<keyword evidence="2" id="KW-0067">ATP-binding</keyword>
<dbReference type="STRING" id="1817895.AUJ95_08270"/>
<dbReference type="EMBL" id="MNYI01000213">
    <property type="protein sequence ID" value="OIP37355.1"/>
    <property type="molecule type" value="Genomic_DNA"/>
</dbReference>
<keyword evidence="1" id="KW-0547">Nucleotide-binding</keyword>
<evidence type="ECO:0000259" key="4">
    <source>
        <dbReference type="Pfam" id="PF07726"/>
    </source>
</evidence>
<dbReference type="InterPro" id="IPR027417">
    <property type="entry name" value="P-loop_NTPase"/>
</dbReference>
<dbReference type="InterPro" id="IPR041628">
    <property type="entry name" value="ChlI/MoxR_AAA_lid"/>
</dbReference>
<dbReference type="PANTHER" id="PTHR42759:SF1">
    <property type="entry name" value="MAGNESIUM-CHELATASE SUBUNIT CHLD"/>
    <property type="match status" value="1"/>
</dbReference>
<reference evidence="6 7" key="1">
    <citation type="journal article" date="2016" name="Environ. Microbiol.">
        <title>Genomic resolution of a cold subsurface aquifer community provides metabolic insights for novel microbes adapted to high CO concentrations.</title>
        <authorList>
            <person name="Probst A.J."/>
            <person name="Castelle C.J."/>
            <person name="Singh A."/>
            <person name="Brown C.T."/>
            <person name="Anantharaman K."/>
            <person name="Sharon I."/>
            <person name="Hug L.A."/>
            <person name="Burstein D."/>
            <person name="Emerson J.B."/>
            <person name="Thomas B.C."/>
            <person name="Banfield J.F."/>
        </authorList>
    </citation>
    <scope>NUCLEOTIDE SEQUENCE [LARGE SCALE GENOMIC DNA]</scope>
    <source>
        <strain evidence="6">CG2_30_40_21</strain>
    </source>
</reference>
<sequence>MNEEIKIIDERVKEKSEFVERINKVMGETIVGQKYIIDRTLIALFCNGHVMIEGVPGLAKTLIIKTLSSVIDASFSRIQFTPDLLPSDLIGTIILNPKTGEFTPRKGPIFANIILSDEINRAPSKVQSALLEAMQEHRVTISNETHKLPEPFMVLATQNPIEQEGTYPLPEAAIDRFMLKLKIGYPTKEEEIKIMTVALIGEEPKASKVVSIDEILETRKLINQIYIDEKLKHYIVDIISATRNPQEYKISDIVGMIQWGASPRASIYMMQAAKGHAFIRRRGFVTPDDIKAISMDVLRHRIILNYEAEAEELTTEHIVQRVLDTVEVP</sequence>
<protein>
    <submittedName>
        <fullName evidence="6">ATPase</fullName>
    </submittedName>
</protein>
<dbReference type="GO" id="GO:0016887">
    <property type="term" value="F:ATP hydrolysis activity"/>
    <property type="evidence" value="ECO:0007669"/>
    <property type="project" value="InterPro"/>
</dbReference>
<evidence type="ECO:0000259" key="5">
    <source>
        <dbReference type="Pfam" id="PF17863"/>
    </source>
</evidence>
<evidence type="ECO:0000256" key="1">
    <source>
        <dbReference type="ARBA" id="ARBA00022741"/>
    </source>
</evidence>
<evidence type="ECO:0000313" key="7">
    <source>
        <dbReference type="Proteomes" id="UP000183085"/>
    </source>
</evidence>